<dbReference type="InterPro" id="IPR013783">
    <property type="entry name" value="Ig-like_fold"/>
</dbReference>
<evidence type="ECO:0000256" key="2">
    <source>
        <dbReference type="SAM" id="MobiDB-lite"/>
    </source>
</evidence>
<protein>
    <recommendedName>
        <fullName evidence="7">Attaching and effacing protein</fullName>
    </recommendedName>
</protein>
<dbReference type="Pfam" id="PF00395">
    <property type="entry name" value="SLH"/>
    <property type="match status" value="3"/>
</dbReference>
<evidence type="ECO:0000259" key="3">
    <source>
        <dbReference type="PROSITE" id="PS51127"/>
    </source>
</evidence>
<dbReference type="InterPro" id="IPR015217">
    <property type="entry name" value="Invasin_dom_3"/>
</dbReference>
<dbReference type="InterPro" id="IPR001119">
    <property type="entry name" value="SLH_dom"/>
</dbReference>
<dbReference type="AlphaFoldDB" id="A0A229UHP5"/>
<dbReference type="EMBL" id="NMQW01000076">
    <property type="protein sequence ID" value="OXM82419.1"/>
    <property type="molecule type" value="Genomic_DNA"/>
</dbReference>
<dbReference type="Pfam" id="PF12733">
    <property type="entry name" value="Cadherin-like"/>
    <property type="match status" value="1"/>
</dbReference>
<keyword evidence="6" id="KW-1185">Reference proteome</keyword>
<dbReference type="SMART" id="SM00634">
    <property type="entry name" value="BID_1"/>
    <property type="match status" value="3"/>
</dbReference>
<dbReference type="Proteomes" id="UP000215509">
    <property type="component" value="Unassembled WGS sequence"/>
</dbReference>
<evidence type="ECO:0008006" key="7">
    <source>
        <dbReference type="Google" id="ProtNLM"/>
    </source>
</evidence>
<organism evidence="5 6">
    <name type="scientific">Paenibacillus rigui</name>
    <dbReference type="NCBI Taxonomy" id="554312"/>
    <lineage>
        <taxon>Bacteria</taxon>
        <taxon>Bacillati</taxon>
        <taxon>Bacillota</taxon>
        <taxon>Bacilli</taxon>
        <taxon>Bacillales</taxon>
        <taxon>Paenibacillaceae</taxon>
        <taxon>Paenibacillus</taxon>
    </lineage>
</organism>
<dbReference type="RefSeq" id="WP_179233083.1">
    <property type="nucleotide sequence ID" value="NZ_NMQW01000076.1"/>
</dbReference>
<dbReference type="InterPro" id="IPR025883">
    <property type="entry name" value="Cadherin-like_domain"/>
</dbReference>
<feature type="region of interest" description="Disordered" evidence="2">
    <location>
        <begin position="585"/>
        <end position="609"/>
    </location>
</feature>
<dbReference type="InterPro" id="IPR051465">
    <property type="entry name" value="Cell_Envelope_Struct_Comp"/>
</dbReference>
<feature type="domain" description="SLH" evidence="4">
    <location>
        <begin position="892"/>
        <end position="951"/>
    </location>
</feature>
<dbReference type="InterPro" id="IPR003344">
    <property type="entry name" value="Big_1_dom"/>
</dbReference>
<reference evidence="5 6" key="1">
    <citation type="submission" date="2017-07" db="EMBL/GenBank/DDBJ databases">
        <title>Genome sequencing and assembly of Paenibacillus rigui.</title>
        <authorList>
            <person name="Mayilraj S."/>
        </authorList>
    </citation>
    <scope>NUCLEOTIDE SEQUENCE [LARGE SCALE GENOMIC DNA]</scope>
    <source>
        <strain evidence="5 6">JCM 16352</strain>
    </source>
</reference>
<feature type="compositionally biased region" description="Low complexity" evidence="2">
    <location>
        <begin position="585"/>
        <end position="603"/>
    </location>
</feature>
<feature type="domain" description="SLH" evidence="4">
    <location>
        <begin position="828"/>
        <end position="891"/>
    </location>
</feature>
<dbReference type="Gene3D" id="2.60.40.10">
    <property type="entry name" value="Immunoglobulins"/>
    <property type="match status" value="4"/>
</dbReference>
<feature type="domain" description="Big-1" evidence="3">
    <location>
        <begin position="89"/>
        <end position="181"/>
    </location>
</feature>
<feature type="domain" description="SLH" evidence="4">
    <location>
        <begin position="959"/>
        <end position="1019"/>
    </location>
</feature>
<comment type="similarity">
    <text evidence="1">Belongs to the intimin/invasin family.</text>
</comment>
<dbReference type="PROSITE" id="PS51127">
    <property type="entry name" value="BIG1"/>
    <property type="match status" value="4"/>
</dbReference>
<feature type="domain" description="Big-1" evidence="3">
    <location>
        <begin position="289"/>
        <end position="384"/>
    </location>
</feature>
<evidence type="ECO:0000313" key="5">
    <source>
        <dbReference type="EMBL" id="OXM82419.1"/>
    </source>
</evidence>
<feature type="domain" description="Big-1" evidence="3">
    <location>
        <begin position="189"/>
        <end position="281"/>
    </location>
</feature>
<dbReference type="PANTHER" id="PTHR43308">
    <property type="entry name" value="OUTER MEMBRANE PROTEIN ALPHA-RELATED"/>
    <property type="match status" value="1"/>
</dbReference>
<evidence type="ECO:0000259" key="4">
    <source>
        <dbReference type="PROSITE" id="PS51272"/>
    </source>
</evidence>
<dbReference type="SUPFAM" id="SSF49373">
    <property type="entry name" value="Invasin/intimin cell-adhesion fragments"/>
    <property type="match status" value="4"/>
</dbReference>
<proteinExistence type="inferred from homology"/>
<comment type="caution">
    <text evidence="5">The sequence shown here is derived from an EMBL/GenBank/DDBJ whole genome shotgun (WGS) entry which is preliminary data.</text>
</comment>
<dbReference type="Pfam" id="PF09134">
    <property type="entry name" value="Invasin_D3"/>
    <property type="match status" value="3"/>
</dbReference>
<feature type="domain" description="Big-1" evidence="3">
    <location>
        <begin position="1"/>
        <end position="81"/>
    </location>
</feature>
<gene>
    <name evidence="5" type="ORF">CF651_31170</name>
</gene>
<dbReference type="PROSITE" id="PS51272">
    <property type="entry name" value="SLH"/>
    <property type="match status" value="3"/>
</dbReference>
<name>A0A229UHP5_9BACL</name>
<dbReference type="PANTHER" id="PTHR43308:SF5">
    <property type="entry name" value="S-LAYER PROTEIN _ PEPTIDOGLYCAN ENDO-BETA-N-ACETYLGLUCOSAMINIDASE"/>
    <property type="match status" value="1"/>
</dbReference>
<feature type="non-terminal residue" evidence="5">
    <location>
        <position position="1"/>
    </location>
</feature>
<sequence>ADGVSTTAVTVKLKDAQGNALTSGGSSVGITTTKGTVGLVTDNGNGTYTATLTAPTAVGTAVVSASVGGSALATTASVQFVPGAATAATSTIEAASATLTADGTSTTAVTVKLKDAQGNALTSGGSSVGITTTKGTVGLVTDNGDGTYTATLTAPTTVGTAVVSASVGGGALATTASVQFVPGAASAATSTVETASATLTADGVSTTAVTVKLKDAQGSALTSGGSSVGITTTKGTVGPVTDNGDGTYMATYTASTVVGGAVISASVGGSVLTSTASVQLVPGEVSAAHSTVTAADLVVRADGLSKAVITVKLKDDYDHLIAGKRVLLQAQGGQSVIDDVYGITDAEGSASFSVSNTLAESVTYAVKEEATGQTLNQTVNITFTYDQPPMIGLLADPVIPTFGSVTITVSASAYGQFNHVASVKWAAGSRPISYFDTQGLEVTDHFIVQANGTYSVYVKDTAGNANVSMIEVMNIVPLSSNASLKAWQLIGVGGTVKFDFDPAATSYTVSVSHAVYGLRMTLTSSDVYSAVYVNGLQVASGSVTDEYNLVIGNNTIEVLVKAQDGSLQPYTLNVIRSSAVFESGSGSSDSDSDSASGASSAGSPPSPSNPSLTIWINEIGVAGIASLRTDTDGGKSVDVVLNQDALAKALDSLSGTKEPKLAVSIKEKADTIALRLPGDVVSLLAGKEVTIALNTVHGQYRLPLTEIVHQESNWTNDTELQLTIGHRNGEWIPGLQDAANKGGFRVVADPIHFDVQVKQQGETKEVTGFNRYVERVIHLPADASAASTVIVWDNKLGARPVPTAFTEVDGQRVALIHSLTNSVYVAIAKTSRLTDAQEHWAAKEIGDMNARMIVNGVEDNRFAPEAAITRAELAAMIARALGLPEGESSAGFRDVTESSWYSADVAAVKAYGIMDGLQDGVFGPDRIVSRQEAIVTMVRALRLAEASSGADAAGSQVNLNGYSDHQQIAAWASDAIRTAIQEGLVEGYGGELRPQKSLTRAETAVLLHRMLQQAGFINK</sequence>
<dbReference type="InterPro" id="IPR008964">
    <property type="entry name" value="Invasin/intimin_cell_adhesion"/>
</dbReference>
<evidence type="ECO:0000256" key="1">
    <source>
        <dbReference type="ARBA" id="ARBA00010116"/>
    </source>
</evidence>
<evidence type="ECO:0000313" key="6">
    <source>
        <dbReference type="Proteomes" id="UP000215509"/>
    </source>
</evidence>
<dbReference type="Pfam" id="PF02369">
    <property type="entry name" value="Big_1"/>
    <property type="match status" value="1"/>
</dbReference>
<accession>A0A229UHP5</accession>